<dbReference type="Pfam" id="PF09722">
    <property type="entry name" value="Xre_MbcA_ParS_C"/>
    <property type="match status" value="1"/>
</dbReference>
<sequence>MMNHVAHRSEHKASDQLNAIFPDVDLLTTSGYFKAVSNGVSGTNLKDIIAVISDRDIFARVMGKDKSNLSKSYRLVKLPALVGDNVIDTVRVYMQASDVYGSLALAKEWLNTPIPALGGEVPLDIMDTPAGRELVRQILRKIEYGEYS</sequence>
<organism evidence="2 3">
    <name type="scientific">Vibrio aerogenes CECT 7868</name>
    <dbReference type="NCBI Taxonomy" id="1216006"/>
    <lineage>
        <taxon>Bacteria</taxon>
        <taxon>Pseudomonadati</taxon>
        <taxon>Pseudomonadota</taxon>
        <taxon>Gammaproteobacteria</taxon>
        <taxon>Vibrionales</taxon>
        <taxon>Vibrionaceae</taxon>
        <taxon>Vibrio</taxon>
    </lineage>
</organism>
<dbReference type="Proteomes" id="UP000184608">
    <property type="component" value="Unassembled WGS sequence"/>
</dbReference>
<name>A0A1M6B467_9VIBR</name>
<proteinExistence type="predicted"/>
<protein>
    <recommendedName>
        <fullName evidence="1">Antitoxin Xre/MbcA/ParS-like toxin-binding domain-containing protein</fullName>
    </recommendedName>
</protein>
<feature type="domain" description="Antitoxin Xre/MbcA/ParS-like toxin-binding" evidence="1">
    <location>
        <begin position="95"/>
        <end position="145"/>
    </location>
</feature>
<reference evidence="2 3" key="1">
    <citation type="submission" date="2016-11" db="EMBL/GenBank/DDBJ databases">
        <authorList>
            <person name="Jaros S."/>
            <person name="Januszkiewicz K."/>
            <person name="Wedrychowicz H."/>
        </authorList>
    </citation>
    <scope>NUCLEOTIDE SEQUENCE [LARGE SCALE GENOMIC DNA]</scope>
    <source>
        <strain evidence="2 3">CECT 7868</strain>
    </source>
</reference>
<dbReference type="AlphaFoldDB" id="A0A1M6B467"/>
<dbReference type="EMBL" id="FQXZ01000040">
    <property type="protein sequence ID" value="SHI43531.1"/>
    <property type="molecule type" value="Genomic_DNA"/>
</dbReference>
<dbReference type="InterPro" id="IPR024467">
    <property type="entry name" value="Xre/MbcA/ParS-like_toxin-bd"/>
</dbReference>
<accession>A0A1M6B467</accession>
<dbReference type="OrthoDB" id="5918037at2"/>
<evidence type="ECO:0000313" key="3">
    <source>
        <dbReference type="Proteomes" id="UP000184608"/>
    </source>
</evidence>
<evidence type="ECO:0000259" key="1">
    <source>
        <dbReference type="Pfam" id="PF09722"/>
    </source>
</evidence>
<gene>
    <name evidence="2" type="ORF">VA7868_03705</name>
</gene>
<evidence type="ECO:0000313" key="2">
    <source>
        <dbReference type="EMBL" id="SHI43531.1"/>
    </source>
</evidence>
<dbReference type="STRING" id="1216006.VA7868_03705"/>
<dbReference type="RefSeq" id="WP_084193465.1">
    <property type="nucleotide sequence ID" value="NZ_FQXZ01000040.1"/>
</dbReference>
<keyword evidence="3" id="KW-1185">Reference proteome</keyword>